<evidence type="ECO:0000313" key="3">
    <source>
        <dbReference type="EMBL" id="STX46280.1"/>
    </source>
</evidence>
<keyword evidence="4" id="KW-1185">Reference proteome</keyword>
<dbReference type="AlphaFoldDB" id="A0A378JND9"/>
<protein>
    <submittedName>
        <fullName evidence="3">Transmembrane protein</fullName>
    </submittedName>
</protein>
<sequence>MLKKLFSWSEDQQVINKILHWSLEILIFITVICIFVPFSPEMPKEGLDPSWAFGLNQAISQGLLFGRDMIFTYGPFVFLYTKLYHPAVASSMMIVALYLSITYGGLLAFLLKNKPWYFLIFVWIALMTTLLVRDSLFYTYPLLVAIYCFNSLNTEIKPNHVYKLSPIILALLFFPFGLLPLIKGSFLVVCLGILALSFLLFISDRKWIQAITIVSSFLVSILFFWAISGQPILNLYHYFISSSAIISGYGEAMGINGNLSEIVFYLLAAFILLSLLLIEKNGGSNKLKLFIGLSFFIYLFLAFKGGFVRHDGHAMIAASALLIAAVSVFFVVNLKKASVVLFFASLACIGINIHYIGMQFFIYDIKSFYLSTWNGIIKSFADNQWRNKEFDKALVQIQEKVKFPKFKGTTDIYSYSQAYLIASKNNWNPRPVLQSYSAYTPSLAQIDKMHLLSKKSPDHLIFKLETIDSRIPSLENGPSWPIFLSYYQPSTLKNDYLYLHRRSSQVEIPKAKNIHESVYSLGETVFVPDISAPVLAEIYMEQSIFGKLMNVLYKPSQLQIVLHLKNGTTKSYRIIPEMAKSEFLISPLVEYTAEFSLLYGGVDFLRNKKVESFSIVPLGGGLQWKNIFKVVFKEMPNFTKVDIAKIHNFGHIEQSSNDHDVSFAKSCSGYIDLINDAPATSSFIVDNNLLKVQGWLVKSTESKAELHESVLLVLTDSKGKNFFIKTNSMQRPDVAASFKDLKLDASGYTALTDVSSLSGNYTLGLAYTEGDSIKICPEFKIAGTFSNSDKTEDILSPEKVAVAKQCVGYIDEINGAAATTPFIANQLINVRGWLAKSVEPKVEIPDSVFLVLTDSKGKNIFIKTRPAIRPDVGKHFKNPILDNSGYIATADVGDISGNYNLGLAYKEGNSIKICPQFKIPATFGKPDKAINISTEKVSAAKQCVGYIDEINGAAATTSFIANQSINVRGWLAKSVEPKVEIPDSVFLVLTNSKGKNIFIKTRPAIRPDVGKHFKNPILDNTGYIATADVADISGNYSLGLAYKDGNTIKICPQFKIPGIIKNAT</sequence>
<feature type="transmembrane region" description="Helical" evidence="1">
    <location>
        <begin position="87"/>
        <end position="110"/>
    </location>
</feature>
<feature type="transmembrane region" description="Helical" evidence="1">
    <location>
        <begin position="21"/>
        <end position="38"/>
    </location>
</feature>
<gene>
    <name evidence="2" type="ORF">Lgra_0759</name>
    <name evidence="3" type="ORF">NCTC12388_03042</name>
</gene>
<proteinExistence type="predicted"/>
<dbReference type="EMBL" id="UGOB01000001">
    <property type="protein sequence ID" value="STX46280.1"/>
    <property type="molecule type" value="Genomic_DNA"/>
</dbReference>
<name>A0A378JND9_9GAMM</name>
<feature type="transmembrane region" description="Helical" evidence="1">
    <location>
        <begin position="185"/>
        <end position="203"/>
    </location>
</feature>
<feature type="transmembrane region" description="Helical" evidence="1">
    <location>
        <begin position="290"/>
        <end position="308"/>
    </location>
</feature>
<keyword evidence="1" id="KW-1133">Transmembrane helix</keyword>
<evidence type="ECO:0000313" key="4">
    <source>
        <dbReference type="Proteomes" id="UP000054691"/>
    </source>
</evidence>
<reference evidence="3 5" key="2">
    <citation type="submission" date="2018-06" db="EMBL/GenBank/DDBJ databases">
        <authorList>
            <consortium name="Pathogen Informatics"/>
            <person name="Doyle S."/>
        </authorList>
    </citation>
    <scope>NUCLEOTIDE SEQUENCE [LARGE SCALE GENOMIC DNA]</scope>
    <source>
        <strain evidence="3 5">NCTC12388</strain>
    </source>
</reference>
<organism evidence="3 5">
    <name type="scientific">Legionella gratiana</name>
    <dbReference type="NCBI Taxonomy" id="45066"/>
    <lineage>
        <taxon>Bacteria</taxon>
        <taxon>Pseudomonadati</taxon>
        <taxon>Pseudomonadota</taxon>
        <taxon>Gammaproteobacteria</taxon>
        <taxon>Legionellales</taxon>
        <taxon>Legionellaceae</taxon>
        <taxon>Legionella</taxon>
    </lineage>
</organism>
<evidence type="ECO:0000313" key="2">
    <source>
        <dbReference type="EMBL" id="KTD14149.1"/>
    </source>
</evidence>
<dbReference type="Proteomes" id="UP000254476">
    <property type="component" value="Unassembled WGS sequence"/>
</dbReference>
<feature type="transmembrane region" description="Helical" evidence="1">
    <location>
        <begin position="339"/>
        <end position="362"/>
    </location>
</feature>
<evidence type="ECO:0000313" key="5">
    <source>
        <dbReference type="Proteomes" id="UP000254476"/>
    </source>
</evidence>
<feature type="transmembrane region" description="Helical" evidence="1">
    <location>
        <begin position="262"/>
        <end position="278"/>
    </location>
</feature>
<dbReference type="STRING" id="45066.Lgra_0759"/>
<feature type="transmembrane region" description="Helical" evidence="1">
    <location>
        <begin position="161"/>
        <end position="179"/>
    </location>
</feature>
<keyword evidence="1" id="KW-0472">Membrane</keyword>
<evidence type="ECO:0000256" key="1">
    <source>
        <dbReference type="SAM" id="Phobius"/>
    </source>
</evidence>
<keyword evidence="1 3" id="KW-0812">Transmembrane</keyword>
<accession>A0A378JND9</accession>
<feature type="transmembrane region" description="Helical" evidence="1">
    <location>
        <begin position="116"/>
        <end position="149"/>
    </location>
</feature>
<feature type="transmembrane region" description="Helical" evidence="1">
    <location>
        <begin position="314"/>
        <end position="332"/>
    </location>
</feature>
<feature type="transmembrane region" description="Helical" evidence="1">
    <location>
        <begin position="210"/>
        <end position="228"/>
    </location>
</feature>
<reference evidence="2 4" key="1">
    <citation type="submission" date="2015-11" db="EMBL/GenBank/DDBJ databases">
        <title>Genomic analysis of 38 Legionella species identifies large and diverse effector repertoires.</title>
        <authorList>
            <person name="Burstein D."/>
            <person name="Amaro F."/>
            <person name="Zusman T."/>
            <person name="Lifshitz Z."/>
            <person name="Cohen O."/>
            <person name="Gilbert J.A."/>
            <person name="Pupko T."/>
            <person name="Shuman H.A."/>
            <person name="Segal G."/>
        </authorList>
    </citation>
    <scope>NUCLEOTIDE SEQUENCE [LARGE SCALE GENOMIC DNA]</scope>
    <source>
        <strain evidence="2 4">Lyon 8420412</strain>
    </source>
</reference>
<dbReference type="Proteomes" id="UP000054691">
    <property type="component" value="Unassembled WGS sequence"/>
</dbReference>
<dbReference type="EMBL" id="LNYE01000007">
    <property type="protein sequence ID" value="KTD14149.1"/>
    <property type="molecule type" value="Genomic_DNA"/>
</dbReference>